<gene>
    <name evidence="1" type="ORF">PIBRA_LOCUS12320</name>
</gene>
<name>A0A9P0XHE6_PIEBR</name>
<dbReference type="AlphaFoldDB" id="A0A9P0XHE6"/>
<dbReference type="Proteomes" id="UP001152562">
    <property type="component" value="Unassembled WGS sequence"/>
</dbReference>
<reference evidence="1" key="1">
    <citation type="submission" date="2022-05" db="EMBL/GenBank/DDBJ databases">
        <authorList>
            <person name="Okamura Y."/>
        </authorList>
    </citation>
    <scope>NUCLEOTIDE SEQUENCE</scope>
</reference>
<comment type="caution">
    <text evidence="1">The sequence shown here is derived from an EMBL/GenBank/DDBJ whole genome shotgun (WGS) entry which is preliminary data.</text>
</comment>
<evidence type="ECO:0000313" key="1">
    <source>
        <dbReference type="EMBL" id="CAH4036532.1"/>
    </source>
</evidence>
<organism evidence="1 2">
    <name type="scientific">Pieris brassicae</name>
    <name type="common">White butterfly</name>
    <name type="synonym">Large white butterfly</name>
    <dbReference type="NCBI Taxonomy" id="7116"/>
    <lineage>
        <taxon>Eukaryota</taxon>
        <taxon>Metazoa</taxon>
        <taxon>Ecdysozoa</taxon>
        <taxon>Arthropoda</taxon>
        <taxon>Hexapoda</taxon>
        <taxon>Insecta</taxon>
        <taxon>Pterygota</taxon>
        <taxon>Neoptera</taxon>
        <taxon>Endopterygota</taxon>
        <taxon>Lepidoptera</taxon>
        <taxon>Glossata</taxon>
        <taxon>Ditrysia</taxon>
        <taxon>Papilionoidea</taxon>
        <taxon>Pieridae</taxon>
        <taxon>Pierinae</taxon>
        <taxon>Pieris</taxon>
    </lineage>
</organism>
<sequence>MLRLINNGFDDFAYAFNPKTVNLDPGCETLRCEKLKPRDDTDSSKNQNDVSINIPSLLEDWTTLSPIVLLDEASKLLDTIDPKHLNIRGNDNLGLE</sequence>
<protein>
    <submittedName>
        <fullName evidence="1">Uncharacterized protein</fullName>
    </submittedName>
</protein>
<evidence type="ECO:0000313" key="2">
    <source>
        <dbReference type="Proteomes" id="UP001152562"/>
    </source>
</evidence>
<dbReference type="EMBL" id="CALOZG010000075">
    <property type="protein sequence ID" value="CAH4036532.1"/>
    <property type="molecule type" value="Genomic_DNA"/>
</dbReference>
<keyword evidence="2" id="KW-1185">Reference proteome</keyword>
<proteinExistence type="predicted"/>
<accession>A0A9P0XHE6</accession>